<feature type="region of interest" description="Disordered" evidence="12">
    <location>
        <begin position="156"/>
        <end position="179"/>
    </location>
</feature>
<dbReference type="PANTHER" id="PTHR43096">
    <property type="entry name" value="DNAJ HOMOLOG 1, MITOCHONDRIAL-RELATED"/>
    <property type="match status" value="1"/>
</dbReference>
<evidence type="ECO:0000313" key="14">
    <source>
        <dbReference type="EMBL" id="MPM39289.1"/>
    </source>
</evidence>
<keyword evidence="7" id="KW-0677">Repeat</keyword>
<keyword evidence="9" id="KW-0862">Zinc</keyword>
<dbReference type="EMBL" id="VSSQ01008589">
    <property type="protein sequence ID" value="MPM39289.1"/>
    <property type="molecule type" value="Genomic_DNA"/>
</dbReference>
<evidence type="ECO:0000256" key="3">
    <source>
        <dbReference type="ARBA" id="ARBA00011738"/>
    </source>
</evidence>
<dbReference type="GO" id="GO:0051082">
    <property type="term" value="F:unfolded protein binding"/>
    <property type="evidence" value="ECO:0007669"/>
    <property type="project" value="InterPro"/>
</dbReference>
<accession>A0A644ZEU5</accession>
<dbReference type="GO" id="GO:0006260">
    <property type="term" value="P:DNA replication"/>
    <property type="evidence" value="ECO:0007669"/>
    <property type="project" value="UniProtKB-KW"/>
</dbReference>
<evidence type="ECO:0000256" key="1">
    <source>
        <dbReference type="ARBA" id="ARBA00001947"/>
    </source>
</evidence>
<reference evidence="14" key="1">
    <citation type="submission" date="2019-08" db="EMBL/GenBank/DDBJ databases">
        <authorList>
            <person name="Kucharzyk K."/>
            <person name="Murdoch R.W."/>
            <person name="Higgins S."/>
            <person name="Loffler F."/>
        </authorList>
    </citation>
    <scope>NUCLEOTIDE SEQUENCE</scope>
</reference>
<gene>
    <name evidence="14" type="primary">dnaJ_39</name>
    <name evidence="14" type="ORF">SDC9_85922</name>
</gene>
<comment type="caution">
    <text evidence="14">The sequence shown here is derived from an EMBL/GenBank/DDBJ whole genome shotgun (WGS) entry which is preliminary data.</text>
</comment>
<keyword evidence="4" id="KW-0963">Cytoplasm</keyword>
<feature type="domain" description="Chaperone DnaJ C-terminal" evidence="13">
    <location>
        <begin position="16"/>
        <end position="139"/>
    </location>
</feature>
<evidence type="ECO:0000256" key="11">
    <source>
        <dbReference type="ARBA" id="ARBA00023186"/>
    </source>
</evidence>
<evidence type="ECO:0000256" key="8">
    <source>
        <dbReference type="ARBA" id="ARBA00022771"/>
    </source>
</evidence>
<name>A0A644ZEU5_9ZZZZ</name>
<evidence type="ECO:0000256" key="5">
    <source>
        <dbReference type="ARBA" id="ARBA00022705"/>
    </source>
</evidence>
<keyword evidence="10" id="KW-0346">Stress response</keyword>
<dbReference type="Gene3D" id="2.60.260.20">
    <property type="entry name" value="Urease metallochaperone UreE, N-terminal domain"/>
    <property type="match status" value="2"/>
</dbReference>
<dbReference type="Pfam" id="PF01556">
    <property type="entry name" value="DnaJ_C"/>
    <property type="match status" value="1"/>
</dbReference>
<evidence type="ECO:0000256" key="9">
    <source>
        <dbReference type="ARBA" id="ARBA00022833"/>
    </source>
</evidence>
<protein>
    <submittedName>
        <fullName evidence="14">Chaperone protein DnaJ</fullName>
    </submittedName>
</protein>
<dbReference type="GO" id="GO:0005737">
    <property type="term" value="C:cytoplasm"/>
    <property type="evidence" value="ECO:0007669"/>
    <property type="project" value="UniProtKB-SubCell"/>
</dbReference>
<evidence type="ECO:0000256" key="2">
    <source>
        <dbReference type="ARBA" id="ARBA00004496"/>
    </source>
</evidence>
<evidence type="ECO:0000256" key="10">
    <source>
        <dbReference type="ARBA" id="ARBA00023016"/>
    </source>
</evidence>
<evidence type="ECO:0000256" key="4">
    <source>
        <dbReference type="ARBA" id="ARBA00022490"/>
    </source>
</evidence>
<comment type="subunit">
    <text evidence="3">Homodimer.</text>
</comment>
<comment type="cofactor">
    <cofactor evidence="1">
        <name>Zn(2+)</name>
        <dbReference type="ChEBI" id="CHEBI:29105"/>
    </cofactor>
</comment>
<proteinExistence type="predicted"/>
<dbReference type="InterPro" id="IPR002939">
    <property type="entry name" value="DnaJ_C"/>
</dbReference>
<dbReference type="GO" id="GO:0008270">
    <property type="term" value="F:zinc ion binding"/>
    <property type="evidence" value="ECO:0007669"/>
    <property type="project" value="UniProtKB-KW"/>
</dbReference>
<evidence type="ECO:0000256" key="12">
    <source>
        <dbReference type="SAM" id="MobiDB-lite"/>
    </source>
</evidence>
<dbReference type="AlphaFoldDB" id="A0A644ZEU5"/>
<dbReference type="CDD" id="cd10747">
    <property type="entry name" value="DnaJ_C"/>
    <property type="match status" value="1"/>
</dbReference>
<evidence type="ECO:0000256" key="6">
    <source>
        <dbReference type="ARBA" id="ARBA00022723"/>
    </source>
</evidence>
<dbReference type="InterPro" id="IPR008971">
    <property type="entry name" value="HSP40/DnaJ_pept-bd"/>
</dbReference>
<keyword evidence="8" id="KW-0863">Zinc-finger</keyword>
<dbReference type="SUPFAM" id="SSF49493">
    <property type="entry name" value="HSP40/DnaJ peptide-binding domain"/>
    <property type="match status" value="2"/>
</dbReference>
<evidence type="ECO:0000256" key="7">
    <source>
        <dbReference type="ARBA" id="ARBA00022737"/>
    </source>
</evidence>
<keyword evidence="6" id="KW-0479">Metal-binding</keyword>
<comment type="subcellular location">
    <subcellularLocation>
        <location evidence="2">Cytoplasm</location>
    </subcellularLocation>
</comment>
<keyword evidence="5" id="KW-0235">DNA replication</keyword>
<organism evidence="14">
    <name type="scientific">bioreactor metagenome</name>
    <dbReference type="NCBI Taxonomy" id="1076179"/>
    <lineage>
        <taxon>unclassified sequences</taxon>
        <taxon>metagenomes</taxon>
        <taxon>ecological metagenomes</taxon>
    </lineage>
</organism>
<dbReference type="FunFam" id="2.60.260.20:FF:000004">
    <property type="entry name" value="Molecular chaperone DnaJ"/>
    <property type="match status" value="1"/>
</dbReference>
<evidence type="ECO:0000259" key="13">
    <source>
        <dbReference type="Pfam" id="PF01556"/>
    </source>
</evidence>
<keyword evidence="11" id="KW-0143">Chaperone</keyword>
<dbReference type="GO" id="GO:0042026">
    <property type="term" value="P:protein refolding"/>
    <property type="evidence" value="ECO:0007669"/>
    <property type="project" value="TreeGrafter"/>
</dbReference>
<dbReference type="PANTHER" id="PTHR43096:SF52">
    <property type="entry name" value="DNAJ HOMOLOG 1, MITOCHONDRIAL-RELATED"/>
    <property type="match status" value="1"/>
</dbReference>
<sequence length="179" mass="19284">MIADPCADCRGTGRVRKNLKKTVKIPAGIDNGQSLCLRGMGSAGHRGGQNGDLYVTITVRPHRQFTRKGVDLYLDMPISFTMAALGGSLTVPTLKESVKYQIPAGTQTGSTFRLREQGVQRLNANGKGDLLVTVAIEVPKHLSDEQRRILEQFAETLGEAGEGRTGKKSGFNRASGSKK</sequence>